<evidence type="ECO:0000313" key="1">
    <source>
        <dbReference type="EMBL" id="HCV81277.1"/>
    </source>
</evidence>
<sequence>MNRFIIILLFLFLWSSGLKAQNYSVEESLYGIQTGVLGVWAYNELRLADEFSFRTEIGFDGGLWANSFYSNGDMHYVFAPVITLEPRWYYNLNKRADRGRKTWNNAANFLSLDITVHPDLFVISDENNVSVPNQISFIPKWGIKRNIGRHFGYELGIGIGYATYFNEKNYYDSDGGVISLDLKIGYNF</sequence>
<reference evidence="1 2" key="1">
    <citation type="journal article" date="2018" name="Nat. Biotechnol.">
        <title>A standardized bacterial taxonomy based on genome phylogeny substantially revises the tree of life.</title>
        <authorList>
            <person name="Parks D.H."/>
            <person name="Chuvochina M."/>
            <person name="Waite D.W."/>
            <person name="Rinke C."/>
            <person name="Skarshewski A."/>
            <person name="Chaumeil P.A."/>
            <person name="Hugenholtz P."/>
        </authorList>
    </citation>
    <scope>NUCLEOTIDE SEQUENCE [LARGE SCALE GENOMIC DNA]</scope>
    <source>
        <strain evidence="1">UBA9359</strain>
    </source>
</reference>
<name>A0A3D5IZV6_9FLAO</name>
<protein>
    <recommendedName>
        <fullName evidence="3">DUF3575 domain-containing protein</fullName>
    </recommendedName>
</protein>
<proteinExistence type="predicted"/>
<dbReference type="AlphaFoldDB" id="A0A3D5IZV6"/>
<evidence type="ECO:0000313" key="2">
    <source>
        <dbReference type="Proteomes" id="UP000264330"/>
    </source>
</evidence>
<accession>A0A3D5IZV6</accession>
<dbReference type="Proteomes" id="UP000264330">
    <property type="component" value="Unassembled WGS sequence"/>
</dbReference>
<dbReference type="RefSeq" id="WP_013070321.1">
    <property type="nucleotide sequence ID" value="NZ_CAJXAW010000041.1"/>
</dbReference>
<comment type="caution">
    <text evidence="1">The sequence shown here is derived from an EMBL/GenBank/DDBJ whole genome shotgun (WGS) entry which is preliminary data.</text>
</comment>
<evidence type="ECO:0008006" key="3">
    <source>
        <dbReference type="Google" id="ProtNLM"/>
    </source>
</evidence>
<dbReference type="EMBL" id="DPMF01000227">
    <property type="protein sequence ID" value="HCV81277.1"/>
    <property type="molecule type" value="Genomic_DNA"/>
</dbReference>
<organism evidence="1 2">
    <name type="scientific">Zunongwangia profunda</name>
    <dbReference type="NCBI Taxonomy" id="398743"/>
    <lineage>
        <taxon>Bacteria</taxon>
        <taxon>Pseudomonadati</taxon>
        <taxon>Bacteroidota</taxon>
        <taxon>Flavobacteriia</taxon>
        <taxon>Flavobacteriales</taxon>
        <taxon>Flavobacteriaceae</taxon>
        <taxon>Zunongwangia</taxon>
    </lineage>
</organism>
<gene>
    <name evidence="1" type="ORF">DGQ38_09530</name>
</gene>
<dbReference type="OMA" id="PRWYYNL"/>